<feature type="region of interest" description="Disordered" evidence="1">
    <location>
        <begin position="1"/>
        <end position="31"/>
    </location>
</feature>
<proteinExistence type="predicted"/>
<evidence type="ECO:0000313" key="2">
    <source>
        <dbReference type="EMBL" id="KAA1117009.1"/>
    </source>
</evidence>
<comment type="caution">
    <text evidence="2">The sequence shown here is derived from an EMBL/GenBank/DDBJ whole genome shotgun (WGS) entry which is preliminary data.</text>
</comment>
<gene>
    <name evidence="2" type="ORF">PGTUg99_033904</name>
</gene>
<dbReference type="Proteomes" id="UP000325313">
    <property type="component" value="Unassembled WGS sequence"/>
</dbReference>
<evidence type="ECO:0000313" key="3">
    <source>
        <dbReference type="Proteomes" id="UP000325313"/>
    </source>
</evidence>
<sequence>MDDGDIGSSEFTGLDPPQAVDSDSEDPELASRAIQREKLIKEITGLQQDLKACKELEDFPSDLGASQFPI</sequence>
<organism evidence="2 3">
    <name type="scientific">Puccinia graminis f. sp. tritici</name>
    <dbReference type="NCBI Taxonomy" id="56615"/>
    <lineage>
        <taxon>Eukaryota</taxon>
        <taxon>Fungi</taxon>
        <taxon>Dikarya</taxon>
        <taxon>Basidiomycota</taxon>
        <taxon>Pucciniomycotina</taxon>
        <taxon>Pucciniomycetes</taxon>
        <taxon>Pucciniales</taxon>
        <taxon>Pucciniaceae</taxon>
        <taxon>Puccinia</taxon>
    </lineage>
</organism>
<name>A0A5B0QUZ8_PUCGR</name>
<protein>
    <submittedName>
        <fullName evidence="2">Uncharacterized protein</fullName>
    </submittedName>
</protein>
<dbReference type="AlphaFoldDB" id="A0A5B0QUZ8"/>
<dbReference type="EMBL" id="VDEP01000270">
    <property type="protein sequence ID" value="KAA1117009.1"/>
    <property type="molecule type" value="Genomic_DNA"/>
</dbReference>
<accession>A0A5B0QUZ8</accession>
<reference evidence="2 3" key="1">
    <citation type="submission" date="2019-05" db="EMBL/GenBank/DDBJ databases">
        <title>Emergence of the Ug99 lineage of the wheat stem rust pathogen through somatic hybridization.</title>
        <authorList>
            <person name="Li F."/>
            <person name="Upadhyaya N.M."/>
            <person name="Sperschneider J."/>
            <person name="Matny O."/>
            <person name="Nguyen-Phuc H."/>
            <person name="Mago R."/>
            <person name="Raley C."/>
            <person name="Miller M.E."/>
            <person name="Silverstein K.A.T."/>
            <person name="Henningsen E."/>
            <person name="Hirsch C.D."/>
            <person name="Visser B."/>
            <person name="Pretorius Z.A."/>
            <person name="Steffenson B.J."/>
            <person name="Schwessinger B."/>
            <person name="Dodds P.N."/>
            <person name="Figueroa M."/>
        </authorList>
    </citation>
    <scope>NUCLEOTIDE SEQUENCE [LARGE SCALE GENOMIC DNA]</scope>
    <source>
        <strain evidence="2 3">Ug99</strain>
    </source>
</reference>
<evidence type="ECO:0000256" key="1">
    <source>
        <dbReference type="SAM" id="MobiDB-lite"/>
    </source>
</evidence>